<sequence length="364" mass="36835">MRGLLVVLAGAAAACLWAPAAAETPSPYAAPLGPDLPGLGTLCEANMRPLGAAGASNALVSLSSWLADLQMAVESQNPASYEEGIQRLCGGFLRPDSVAHHAAMPAAGSDAAKSVGASLSTLQDACSKGDGLHYGAAFRMLCPRPAPLGPVMPEGCNALVADPRQAPPSSKTLRLHFFLSVLSELLDAQAGPDDDAWRRAMEALCAEDVGVSGTGFHSHAPRKDTPLFREVSSRVDAMEAACSEPGSAAASGYAAAFSFMCPAAPSANVVASGQQEAEAARNEFEAALRAFKAAAEAAVRLNHLAGAAVSSAQAAAAPGAAAPASVAALDEEARKLASALASWDEEDKGRAVPVSEACGHAAQL</sequence>
<dbReference type="Proteomes" id="UP000324907">
    <property type="component" value="Unassembled WGS sequence"/>
</dbReference>
<proteinExistence type="predicted"/>
<evidence type="ECO:0000313" key="7">
    <source>
        <dbReference type="Proteomes" id="UP000323011"/>
    </source>
</evidence>
<dbReference type="Proteomes" id="UP000322899">
    <property type="component" value="Unassembled WGS sequence"/>
</dbReference>
<accession>A0A5A8D954</accession>
<dbReference type="EMBL" id="VLTN01000034">
    <property type="protein sequence ID" value="KAA0150440.1"/>
    <property type="molecule type" value="Genomic_DNA"/>
</dbReference>
<feature type="signal peptide" evidence="1">
    <location>
        <begin position="1"/>
        <end position="22"/>
    </location>
</feature>
<feature type="chain" id="PRO_5033472970" evidence="1">
    <location>
        <begin position="23"/>
        <end position="364"/>
    </location>
</feature>
<evidence type="ECO:0000313" key="9">
    <source>
        <dbReference type="Proteomes" id="UP000325113"/>
    </source>
</evidence>
<keyword evidence="7" id="KW-1185">Reference proteome</keyword>
<evidence type="ECO:0000313" key="5">
    <source>
        <dbReference type="EMBL" id="KAA0174918.1"/>
    </source>
</evidence>
<evidence type="ECO:0000313" key="3">
    <source>
        <dbReference type="EMBL" id="KAA0162053.1"/>
    </source>
</evidence>
<dbReference type="Proteomes" id="UP000325113">
    <property type="component" value="Unassembled WGS sequence"/>
</dbReference>
<evidence type="ECO:0000256" key="1">
    <source>
        <dbReference type="SAM" id="SignalP"/>
    </source>
</evidence>
<gene>
    <name evidence="5" type="ORF">FNF27_03633</name>
    <name evidence="4" type="ORF">FNF28_02704</name>
    <name evidence="2" type="ORF">FNF29_05243</name>
    <name evidence="3" type="ORF">FNF31_03464</name>
</gene>
<evidence type="ECO:0000313" key="4">
    <source>
        <dbReference type="EMBL" id="KAA0167636.1"/>
    </source>
</evidence>
<keyword evidence="1" id="KW-0732">Signal</keyword>
<dbReference type="AlphaFoldDB" id="A0A5A8D954"/>
<protein>
    <submittedName>
        <fullName evidence="3">Uncharacterized protein</fullName>
    </submittedName>
</protein>
<dbReference type="EMBL" id="VLTO01000018">
    <property type="protein sequence ID" value="KAA0174918.1"/>
    <property type="molecule type" value="Genomic_DNA"/>
</dbReference>
<evidence type="ECO:0000313" key="2">
    <source>
        <dbReference type="EMBL" id="KAA0150440.1"/>
    </source>
</evidence>
<comment type="caution">
    <text evidence="3">The sequence shown here is derived from an EMBL/GenBank/DDBJ whole genome shotgun (WGS) entry which is preliminary data.</text>
</comment>
<dbReference type="Proteomes" id="UP000323011">
    <property type="component" value="Unassembled WGS sequence"/>
</dbReference>
<evidence type="ECO:0000313" key="8">
    <source>
        <dbReference type="Proteomes" id="UP000324907"/>
    </source>
</evidence>
<dbReference type="PROSITE" id="PS51257">
    <property type="entry name" value="PROKAR_LIPOPROTEIN"/>
    <property type="match status" value="1"/>
</dbReference>
<dbReference type="EMBL" id="VLTL01000032">
    <property type="protein sequence ID" value="KAA0167636.1"/>
    <property type="molecule type" value="Genomic_DNA"/>
</dbReference>
<name>A0A5A8D954_CAFRO</name>
<reference evidence="6 7" key="1">
    <citation type="submission" date="2019-07" db="EMBL/GenBank/DDBJ databases">
        <title>Genomes of Cafeteria roenbergensis.</title>
        <authorList>
            <person name="Fischer M.G."/>
            <person name="Hackl T."/>
            <person name="Roman M."/>
        </authorList>
    </citation>
    <scope>NUCLEOTIDE SEQUENCE [LARGE SCALE GENOMIC DNA]</scope>
    <source>
        <strain evidence="2 7">BVI</strain>
        <strain evidence="3 9">Cflag</strain>
        <strain evidence="5 6">E4-10P</strain>
        <strain evidence="4 8">RCC970-E3</strain>
    </source>
</reference>
<organism evidence="3 9">
    <name type="scientific">Cafeteria roenbergensis</name>
    <name type="common">Marine flagellate</name>
    <dbReference type="NCBI Taxonomy" id="33653"/>
    <lineage>
        <taxon>Eukaryota</taxon>
        <taxon>Sar</taxon>
        <taxon>Stramenopiles</taxon>
        <taxon>Bigyra</taxon>
        <taxon>Opalozoa</taxon>
        <taxon>Bicosoecida</taxon>
        <taxon>Cafeteriaceae</taxon>
        <taxon>Cafeteria</taxon>
    </lineage>
</organism>
<dbReference type="EMBL" id="VLTM01000030">
    <property type="protein sequence ID" value="KAA0162053.1"/>
    <property type="molecule type" value="Genomic_DNA"/>
</dbReference>
<evidence type="ECO:0000313" key="6">
    <source>
        <dbReference type="Proteomes" id="UP000322899"/>
    </source>
</evidence>